<feature type="region of interest" description="Disordered" evidence="1">
    <location>
        <begin position="156"/>
        <end position="181"/>
    </location>
</feature>
<gene>
    <name evidence="2" type="ORF">FOZ61_010632</name>
</gene>
<organism evidence="2 3">
    <name type="scientific">Perkinsus olseni</name>
    <name type="common">Perkinsus atlanticus</name>
    <dbReference type="NCBI Taxonomy" id="32597"/>
    <lineage>
        <taxon>Eukaryota</taxon>
        <taxon>Sar</taxon>
        <taxon>Alveolata</taxon>
        <taxon>Perkinsozoa</taxon>
        <taxon>Perkinsea</taxon>
        <taxon>Perkinsida</taxon>
        <taxon>Perkinsidae</taxon>
        <taxon>Perkinsus</taxon>
    </lineage>
</organism>
<name>A0A7J6KWL1_PEROL</name>
<feature type="compositionally biased region" description="Polar residues" evidence="1">
    <location>
        <begin position="171"/>
        <end position="181"/>
    </location>
</feature>
<dbReference type="Proteomes" id="UP000570595">
    <property type="component" value="Unassembled WGS sequence"/>
</dbReference>
<evidence type="ECO:0000313" key="3">
    <source>
        <dbReference type="Proteomes" id="UP000570595"/>
    </source>
</evidence>
<evidence type="ECO:0000256" key="1">
    <source>
        <dbReference type="SAM" id="MobiDB-lite"/>
    </source>
</evidence>
<proteinExistence type="predicted"/>
<protein>
    <submittedName>
        <fullName evidence="2">Uncharacterized protein</fullName>
    </submittedName>
</protein>
<feature type="compositionally biased region" description="Low complexity" evidence="1">
    <location>
        <begin position="156"/>
        <end position="166"/>
    </location>
</feature>
<dbReference type="AlphaFoldDB" id="A0A7J6KWL1"/>
<sequence>MATPSRYTALPPVYDDSALSTWIGLPASDVATLDSAMRALKEELSPEAFVSFDLFQARQWNEQTESLDDYGFALGTLLDQNGLNLPTGARESLLISRFISGLPASLQKGMRKSRDTATSFKQVVRYAKRLYTIQLATREAEPLQVNLPTSSVPLPSATAAPVASAADQSDKSAPSVQALNG</sequence>
<evidence type="ECO:0000313" key="2">
    <source>
        <dbReference type="EMBL" id="KAF4651254.1"/>
    </source>
</evidence>
<dbReference type="OrthoDB" id="10447540at2759"/>
<accession>A0A7J6KWL1</accession>
<dbReference type="EMBL" id="JABAHT010000884">
    <property type="protein sequence ID" value="KAF4651254.1"/>
    <property type="molecule type" value="Genomic_DNA"/>
</dbReference>
<comment type="caution">
    <text evidence="2">The sequence shown here is derived from an EMBL/GenBank/DDBJ whole genome shotgun (WGS) entry which is preliminary data.</text>
</comment>
<reference evidence="2 3" key="1">
    <citation type="submission" date="2020-04" db="EMBL/GenBank/DDBJ databases">
        <title>Perkinsus olseni comparative genomics.</title>
        <authorList>
            <person name="Bogema D.R."/>
        </authorList>
    </citation>
    <scope>NUCLEOTIDE SEQUENCE [LARGE SCALE GENOMIC DNA]</scope>
    <source>
        <strain evidence="2">ATCC PRA-179</strain>
    </source>
</reference>